<feature type="non-terminal residue" evidence="7">
    <location>
        <position position="1"/>
    </location>
</feature>
<dbReference type="EMBL" id="RCHS01002704">
    <property type="protein sequence ID" value="RMX46289.1"/>
    <property type="molecule type" value="Genomic_DNA"/>
</dbReference>
<evidence type="ECO:0008006" key="9">
    <source>
        <dbReference type="Google" id="ProtNLM"/>
    </source>
</evidence>
<sequence>LPGNNGTWRPFRITIPYFFTAKRDKIEMFTAQQLDIKATELKAEFLLSEPLHDEGPKEEDRIERTTSSYSNESERFLLKDRSFSRQYAQIYSVRIMAMRKKLATAARRKWGGTESAFKIQKLSEVKVDEKCFVIGTLFKKMEMKPSILKEISEEHNLMPQPSRDRFTEDSDELVIEDETERVSLTGNIQVGTCVTGSLVALCGCTIDSGKFAVEDYCFSGLPYQTVPNLDQHLSKGEDCYVAFISGLGFGDKSQDLLSLQLFSDLVIGELGCVQDQESCAKISRVIIAGNSLSHYTLNKDSEAKIIALVTNSALKHDCSQQAKYLTRNTEAGSVEAMKRLDEFVMQLASCVPVDIMPGEFDPANHTVPQQPFHRCMFPQAAAYPTFQSVTNPYEAVIGGLRILGTSGQNVQDIHRVSTFEDGLDILEHSMSWGHIAPTAPDTLGCYPYYEKDPFILEKCPHVYFVGNQHKYASKFIHGENGQKVLLVTVPAFSSTKTCVMLNLRTLTCHPMSFSALPSTLNVKASIKAQMEI</sequence>
<gene>
    <name evidence="7" type="ORF">pdam_00000596</name>
</gene>
<feature type="domain" description="DNA polymerase delta subunit OB-fold" evidence="6">
    <location>
        <begin position="86"/>
        <end position="216"/>
    </location>
</feature>
<accession>A0A3M6TYD4</accession>
<dbReference type="PANTHER" id="PTHR10416">
    <property type="entry name" value="DNA POLYMERASE DELTA SUBUNIT 2"/>
    <property type="match status" value="1"/>
</dbReference>
<dbReference type="CDD" id="cd07387">
    <property type="entry name" value="MPP_PolD2_C"/>
    <property type="match status" value="1"/>
</dbReference>
<comment type="caution">
    <text evidence="7">The sequence shown here is derived from an EMBL/GenBank/DDBJ whole genome shotgun (WGS) entry which is preliminary data.</text>
</comment>
<evidence type="ECO:0000313" key="8">
    <source>
        <dbReference type="Proteomes" id="UP000275408"/>
    </source>
</evidence>
<dbReference type="AlphaFoldDB" id="A0A3M6TYD4"/>
<evidence type="ECO:0000259" key="6">
    <source>
        <dbReference type="Pfam" id="PF18018"/>
    </source>
</evidence>
<evidence type="ECO:0000259" key="5">
    <source>
        <dbReference type="Pfam" id="PF04042"/>
    </source>
</evidence>
<evidence type="ECO:0000256" key="3">
    <source>
        <dbReference type="ARBA" id="ARBA00022705"/>
    </source>
</evidence>
<dbReference type="PANTHER" id="PTHR10416:SF0">
    <property type="entry name" value="DNA POLYMERASE DELTA SUBUNIT 2"/>
    <property type="match status" value="1"/>
</dbReference>
<dbReference type="Gene3D" id="3.60.21.50">
    <property type="match status" value="2"/>
</dbReference>
<dbReference type="Pfam" id="PF18018">
    <property type="entry name" value="DNA_pol_D_N"/>
    <property type="match status" value="1"/>
</dbReference>
<protein>
    <recommendedName>
        <fullName evidence="9">DNA polymerase delta subunit 2</fullName>
    </recommendedName>
</protein>
<keyword evidence="4" id="KW-0539">Nucleus</keyword>
<dbReference type="GO" id="GO:0006271">
    <property type="term" value="P:DNA strand elongation involved in DNA replication"/>
    <property type="evidence" value="ECO:0007669"/>
    <property type="project" value="TreeGrafter"/>
</dbReference>
<evidence type="ECO:0000256" key="1">
    <source>
        <dbReference type="ARBA" id="ARBA00004123"/>
    </source>
</evidence>
<name>A0A3M6TYD4_POCDA</name>
<dbReference type="FunFam" id="3.60.21.50:FF:000002">
    <property type="entry name" value="DNA polymerase delta small subunit"/>
    <property type="match status" value="1"/>
</dbReference>
<evidence type="ECO:0000256" key="2">
    <source>
        <dbReference type="ARBA" id="ARBA00006035"/>
    </source>
</evidence>
<dbReference type="GO" id="GO:0003677">
    <property type="term" value="F:DNA binding"/>
    <property type="evidence" value="ECO:0007669"/>
    <property type="project" value="InterPro"/>
</dbReference>
<dbReference type="STRING" id="46731.A0A3M6TYD4"/>
<comment type="subcellular location">
    <subcellularLocation>
        <location evidence="1">Nucleus</location>
    </subcellularLocation>
</comment>
<keyword evidence="3" id="KW-0235">DNA replication</keyword>
<dbReference type="OrthoDB" id="3763at2759"/>
<proteinExistence type="inferred from homology"/>
<dbReference type="InterPro" id="IPR041863">
    <property type="entry name" value="PolD2_C"/>
</dbReference>
<keyword evidence="8" id="KW-1185">Reference proteome</keyword>
<dbReference type="Proteomes" id="UP000275408">
    <property type="component" value="Unassembled WGS sequence"/>
</dbReference>
<feature type="domain" description="DNA polymerase alpha/delta/epsilon subunit B" evidence="5">
    <location>
        <begin position="241"/>
        <end position="471"/>
    </location>
</feature>
<dbReference type="InterPro" id="IPR007185">
    <property type="entry name" value="DNA_pol_a/d/e_bsu"/>
</dbReference>
<comment type="similarity">
    <text evidence="2">Belongs to the DNA polymerase delta/II small subunit family.</text>
</comment>
<reference evidence="7 8" key="1">
    <citation type="journal article" date="2018" name="Sci. Rep.">
        <title>Comparative analysis of the Pocillopora damicornis genome highlights role of immune system in coral evolution.</title>
        <authorList>
            <person name="Cunning R."/>
            <person name="Bay R.A."/>
            <person name="Gillette P."/>
            <person name="Baker A.C."/>
            <person name="Traylor-Knowles N."/>
        </authorList>
    </citation>
    <scope>NUCLEOTIDE SEQUENCE [LARGE SCALE GENOMIC DNA]</scope>
    <source>
        <strain evidence="7">RSMAS</strain>
        <tissue evidence="7">Whole animal</tissue>
    </source>
</reference>
<dbReference type="GO" id="GO:1902969">
    <property type="term" value="P:mitotic DNA replication"/>
    <property type="evidence" value="ECO:0007669"/>
    <property type="project" value="UniProtKB-ARBA"/>
</dbReference>
<evidence type="ECO:0000313" key="7">
    <source>
        <dbReference type="EMBL" id="RMX46289.1"/>
    </source>
</evidence>
<organism evidence="7 8">
    <name type="scientific">Pocillopora damicornis</name>
    <name type="common">Cauliflower coral</name>
    <name type="synonym">Millepora damicornis</name>
    <dbReference type="NCBI Taxonomy" id="46731"/>
    <lineage>
        <taxon>Eukaryota</taxon>
        <taxon>Metazoa</taxon>
        <taxon>Cnidaria</taxon>
        <taxon>Anthozoa</taxon>
        <taxon>Hexacorallia</taxon>
        <taxon>Scleractinia</taxon>
        <taxon>Astrocoeniina</taxon>
        <taxon>Pocilloporidae</taxon>
        <taxon>Pocillopora</taxon>
    </lineage>
</organism>
<dbReference type="Pfam" id="PF04042">
    <property type="entry name" value="DNA_pol_E_B"/>
    <property type="match status" value="1"/>
</dbReference>
<dbReference type="InterPro" id="IPR024826">
    <property type="entry name" value="DNA_pol_delta/II_ssu"/>
</dbReference>
<evidence type="ECO:0000256" key="4">
    <source>
        <dbReference type="ARBA" id="ARBA00023242"/>
    </source>
</evidence>
<dbReference type="GO" id="GO:0043625">
    <property type="term" value="C:delta DNA polymerase complex"/>
    <property type="evidence" value="ECO:0007669"/>
    <property type="project" value="TreeGrafter"/>
</dbReference>
<dbReference type="InterPro" id="IPR040663">
    <property type="entry name" value="DNA_pol_D_N"/>
</dbReference>